<dbReference type="Proteomes" id="UP001054945">
    <property type="component" value="Unassembled WGS sequence"/>
</dbReference>
<accession>A0AAV4VMA8</accession>
<keyword evidence="2" id="KW-1185">Reference proteome</keyword>
<evidence type="ECO:0000313" key="1">
    <source>
        <dbReference type="EMBL" id="GIY71094.1"/>
    </source>
</evidence>
<dbReference type="EMBL" id="BPLR01014755">
    <property type="protein sequence ID" value="GIY71094.1"/>
    <property type="molecule type" value="Genomic_DNA"/>
</dbReference>
<gene>
    <name evidence="1" type="primary">AVEN_262637_1</name>
    <name evidence="1" type="ORF">CEXT_372511</name>
</gene>
<reference evidence="1 2" key="1">
    <citation type="submission" date="2021-06" db="EMBL/GenBank/DDBJ databases">
        <title>Caerostris extrusa draft genome.</title>
        <authorList>
            <person name="Kono N."/>
            <person name="Arakawa K."/>
        </authorList>
    </citation>
    <scope>NUCLEOTIDE SEQUENCE [LARGE SCALE GENOMIC DNA]</scope>
</reference>
<sequence>MVPIFVGADNLLKTLDWDRVFENGTVNCIQWKFNPSTASWWVVDGSERDLDFVPLSLSLFLQDIKKIGLPDWDVADHKSLNRRIQFRLTLQKDLMKRFRV</sequence>
<organism evidence="1 2">
    <name type="scientific">Caerostris extrusa</name>
    <name type="common">Bark spider</name>
    <name type="synonym">Caerostris bankana</name>
    <dbReference type="NCBI Taxonomy" id="172846"/>
    <lineage>
        <taxon>Eukaryota</taxon>
        <taxon>Metazoa</taxon>
        <taxon>Ecdysozoa</taxon>
        <taxon>Arthropoda</taxon>
        <taxon>Chelicerata</taxon>
        <taxon>Arachnida</taxon>
        <taxon>Araneae</taxon>
        <taxon>Araneomorphae</taxon>
        <taxon>Entelegynae</taxon>
        <taxon>Araneoidea</taxon>
        <taxon>Araneidae</taxon>
        <taxon>Caerostris</taxon>
    </lineage>
</organism>
<evidence type="ECO:0000313" key="2">
    <source>
        <dbReference type="Proteomes" id="UP001054945"/>
    </source>
</evidence>
<dbReference type="AlphaFoldDB" id="A0AAV4VMA8"/>
<comment type="caution">
    <text evidence="1">The sequence shown here is derived from an EMBL/GenBank/DDBJ whole genome shotgun (WGS) entry which is preliminary data.</text>
</comment>
<name>A0AAV4VMA8_CAEEX</name>
<proteinExistence type="predicted"/>
<protein>
    <submittedName>
        <fullName evidence="1">DUF5641 domain-containing protein</fullName>
    </submittedName>
</protein>